<dbReference type="EMBL" id="JAIWJX010000002">
    <property type="protein sequence ID" value="MCK6258184.1"/>
    <property type="molecule type" value="Genomic_DNA"/>
</dbReference>
<evidence type="ECO:0000256" key="1">
    <source>
        <dbReference type="SAM" id="SignalP"/>
    </source>
</evidence>
<sequence>MKKLACSLVLATSVFAGLVNVSPVNAAGTSPMDLNTQLKNIGVPGDLIADMSDSEKNDILSEDGIVFNSATTTIYNNLDDDTSTLAGKITYLAKQGPIFEPGPDPIPGGVSTQATISKGRFDYTVKSFDIKSKDGRTRQRAYVSYHWKNAPAWGLTDSFGVAWSTKWRAIDGTSVNHDEHKLTSSSDWVTDDHTTAVAYASGDGIGWHADLNNFLIHNISEAKGYGRVNIETKATNNPSGSDQLFANYAHIKGTFGSIGLGFGPLSVTYEGSASADTRGDWTTFKYQPK</sequence>
<feature type="signal peptide" evidence="1">
    <location>
        <begin position="1"/>
        <end position="26"/>
    </location>
</feature>
<evidence type="ECO:0000313" key="2">
    <source>
        <dbReference type="EMBL" id="MCK6258184.1"/>
    </source>
</evidence>
<feature type="chain" id="PRO_5040820644" evidence="1">
    <location>
        <begin position="27"/>
        <end position="289"/>
    </location>
</feature>
<proteinExistence type="predicted"/>
<dbReference type="AlphaFoldDB" id="A0A9X1XCJ0"/>
<reference evidence="2" key="1">
    <citation type="submission" date="2021-09" db="EMBL/GenBank/DDBJ databases">
        <title>Genome analysis of Fictibacillus sp. KIGAM418 isolated from marine sediment.</title>
        <authorList>
            <person name="Seo M.-J."/>
            <person name="Cho E.-S."/>
            <person name="Hwang C.Y."/>
        </authorList>
    </citation>
    <scope>NUCLEOTIDE SEQUENCE</scope>
    <source>
        <strain evidence="2">KIGAM418</strain>
    </source>
</reference>
<name>A0A9X1XCJ0_9BACL</name>
<protein>
    <submittedName>
        <fullName evidence="2">Uncharacterized protein</fullName>
    </submittedName>
</protein>
<comment type="caution">
    <text evidence="2">The sequence shown here is derived from an EMBL/GenBank/DDBJ whole genome shotgun (WGS) entry which is preliminary data.</text>
</comment>
<accession>A0A9X1XCJ0</accession>
<organism evidence="2 3">
    <name type="scientific">Fictibacillus marinisediminis</name>
    <dbReference type="NCBI Taxonomy" id="2878389"/>
    <lineage>
        <taxon>Bacteria</taxon>
        <taxon>Bacillati</taxon>
        <taxon>Bacillota</taxon>
        <taxon>Bacilli</taxon>
        <taxon>Bacillales</taxon>
        <taxon>Fictibacillaceae</taxon>
        <taxon>Fictibacillus</taxon>
    </lineage>
</organism>
<gene>
    <name evidence="2" type="ORF">LCY76_16540</name>
</gene>
<dbReference type="RefSeq" id="WP_248253524.1">
    <property type="nucleotide sequence ID" value="NZ_JAIWJX010000002.1"/>
</dbReference>
<dbReference type="Proteomes" id="UP001139011">
    <property type="component" value="Unassembled WGS sequence"/>
</dbReference>
<keyword evidence="3" id="KW-1185">Reference proteome</keyword>
<keyword evidence="1" id="KW-0732">Signal</keyword>
<evidence type="ECO:0000313" key="3">
    <source>
        <dbReference type="Proteomes" id="UP001139011"/>
    </source>
</evidence>